<accession>A0A0E9Q755</accession>
<dbReference type="EMBL" id="GBXM01095998">
    <property type="protein sequence ID" value="JAH12579.1"/>
    <property type="molecule type" value="Transcribed_RNA"/>
</dbReference>
<proteinExistence type="predicted"/>
<reference evidence="1" key="1">
    <citation type="submission" date="2014-11" db="EMBL/GenBank/DDBJ databases">
        <authorList>
            <person name="Amaro Gonzalez C."/>
        </authorList>
    </citation>
    <scope>NUCLEOTIDE SEQUENCE</scope>
</reference>
<protein>
    <submittedName>
        <fullName evidence="1">Uncharacterized protein</fullName>
    </submittedName>
</protein>
<evidence type="ECO:0000313" key="1">
    <source>
        <dbReference type="EMBL" id="JAH12579.1"/>
    </source>
</evidence>
<name>A0A0E9Q755_ANGAN</name>
<organism evidence="1">
    <name type="scientific">Anguilla anguilla</name>
    <name type="common">European freshwater eel</name>
    <name type="synonym">Muraena anguilla</name>
    <dbReference type="NCBI Taxonomy" id="7936"/>
    <lineage>
        <taxon>Eukaryota</taxon>
        <taxon>Metazoa</taxon>
        <taxon>Chordata</taxon>
        <taxon>Craniata</taxon>
        <taxon>Vertebrata</taxon>
        <taxon>Euteleostomi</taxon>
        <taxon>Actinopterygii</taxon>
        <taxon>Neopterygii</taxon>
        <taxon>Teleostei</taxon>
        <taxon>Anguilliformes</taxon>
        <taxon>Anguillidae</taxon>
        <taxon>Anguilla</taxon>
    </lineage>
</organism>
<reference evidence="1" key="2">
    <citation type="journal article" date="2015" name="Fish Shellfish Immunol.">
        <title>Early steps in the European eel (Anguilla anguilla)-Vibrio vulnificus interaction in the gills: Role of the RtxA13 toxin.</title>
        <authorList>
            <person name="Callol A."/>
            <person name="Pajuelo D."/>
            <person name="Ebbesson L."/>
            <person name="Teles M."/>
            <person name="MacKenzie S."/>
            <person name="Amaro C."/>
        </authorList>
    </citation>
    <scope>NUCLEOTIDE SEQUENCE</scope>
</reference>
<dbReference type="AlphaFoldDB" id="A0A0E9Q755"/>
<sequence length="27" mass="2895">MNTLILQAARLGLQSWMGSALVCSKCV</sequence>